<dbReference type="AlphaFoldDB" id="A0A8X8D4N1"/>
<comment type="caution">
    <text evidence="1">The sequence shown here is derived from an EMBL/GenBank/DDBJ whole genome shotgun (WGS) entry which is preliminary data.</text>
</comment>
<name>A0A8X8D4N1_POPTO</name>
<keyword evidence="2" id="KW-1185">Reference proteome</keyword>
<evidence type="ECO:0000313" key="1">
    <source>
        <dbReference type="EMBL" id="KAG6777650.1"/>
    </source>
</evidence>
<sequence>MAVEEEDVKSCGSRAVESYSAIANPSSRHHHQRQKLEVYNKVLKRIQDSNFGETNLPGFDDNASFQSLTCSRDREGNACVVVYALDVNVERAEDVHMHKRLLQLAEDPARMHPLPTFGSSPNLEAFQASRYYVDDGDGAANSTPCLSQ</sequence>
<dbReference type="Proteomes" id="UP000886885">
    <property type="component" value="Chromosome 4D"/>
</dbReference>
<reference evidence="1" key="1">
    <citation type="journal article" date="2020" name="bioRxiv">
        <title>Hybrid origin of Populus tomentosa Carr. identified through genome sequencing and phylogenomic analysis.</title>
        <authorList>
            <person name="An X."/>
            <person name="Gao K."/>
            <person name="Chen Z."/>
            <person name="Li J."/>
            <person name="Yang X."/>
            <person name="Yang X."/>
            <person name="Zhou J."/>
            <person name="Guo T."/>
            <person name="Zhao T."/>
            <person name="Huang S."/>
            <person name="Miao D."/>
            <person name="Khan W.U."/>
            <person name="Rao P."/>
            <person name="Ye M."/>
            <person name="Lei B."/>
            <person name="Liao W."/>
            <person name="Wang J."/>
            <person name="Ji L."/>
            <person name="Li Y."/>
            <person name="Guo B."/>
            <person name="Mustafa N.S."/>
            <person name="Li S."/>
            <person name="Yun Q."/>
            <person name="Keller S.R."/>
            <person name="Mao J."/>
            <person name="Zhang R."/>
            <person name="Strauss S.H."/>
        </authorList>
    </citation>
    <scope>NUCLEOTIDE SEQUENCE</scope>
    <source>
        <strain evidence="1">GM15</strain>
        <tissue evidence="1">Leaf</tissue>
    </source>
</reference>
<dbReference type="OrthoDB" id="784063at2759"/>
<dbReference type="EMBL" id="JAAWWB010000008">
    <property type="protein sequence ID" value="KAG6777650.1"/>
    <property type="molecule type" value="Genomic_DNA"/>
</dbReference>
<organism evidence="1 2">
    <name type="scientific">Populus tomentosa</name>
    <name type="common">Chinese white poplar</name>
    <dbReference type="NCBI Taxonomy" id="118781"/>
    <lineage>
        <taxon>Eukaryota</taxon>
        <taxon>Viridiplantae</taxon>
        <taxon>Streptophyta</taxon>
        <taxon>Embryophyta</taxon>
        <taxon>Tracheophyta</taxon>
        <taxon>Spermatophyta</taxon>
        <taxon>Magnoliopsida</taxon>
        <taxon>eudicotyledons</taxon>
        <taxon>Gunneridae</taxon>
        <taxon>Pentapetalae</taxon>
        <taxon>rosids</taxon>
        <taxon>fabids</taxon>
        <taxon>Malpighiales</taxon>
        <taxon>Salicaceae</taxon>
        <taxon>Saliceae</taxon>
        <taxon>Populus</taxon>
    </lineage>
</organism>
<protein>
    <submittedName>
        <fullName evidence="1">Uncharacterized protein</fullName>
    </submittedName>
</protein>
<proteinExistence type="predicted"/>
<gene>
    <name evidence="1" type="ORF">POTOM_017476</name>
</gene>
<evidence type="ECO:0000313" key="2">
    <source>
        <dbReference type="Proteomes" id="UP000886885"/>
    </source>
</evidence>
<accession>A0A8X8D4N1</accession>